<name>A0A1G9WIX6_9FIRM</name>
<evidence type="ECO:0000259" key="3">
    <source>
        <dbReference type="Pfam" id="PF02397"/>
    </source>
</evidence>
<keyword evidence="2" id="KW-0472">Membrane</keyword>
<sequence>MNQLMLARDVHALPQQMQNRETEKYLLLLNRRRGTFVRKRVFDIVVSAALLIVLLPLMLVIALLVGLTSRGGVFFMQQRVKQNLELYHILKFRTMRADLKNTLQLTTKNDTRITPVGRWLRRLHLDELPQLLNVLKGDMSLVGPRPEVPRYVKQYRDKWLATLLVPCGITCTSSLYFAYESELMEKSEDAEACYLNEILPAKMEHNLRYLRDITLWRDIKILLQTALSVFK</sequence>
<dbReference type="STRING" id="258515.SAMN05192585_10632"/>
<accession>A0A1G9WIX6</accession>
<reference evidence="4 5" key="1">
    <citation type="submission" date="2016-10" db="EMBL/GenBank/DDBJ databases">
        <authorList>
            <person name="de Groot N.N."/>
        </authorList>
    </citation>
    <scope>NUCLEOTIDE SEQUENCE [LARGE SCALE GENOMIC DNA]</scope>
    <source>
        <strain evidence="4 5">CGMCC 1.5012</strain>
    </source>
</reference>
<dbReference type="PANTHER" id="PTHR30576">
    <property type="entry name" value="COLANIC BIOSYNTHESIS UDP-GLUCOSE LIPID CARRIER TRANSFERASE"/>
    <property type="match status" value="1"/>
</dbReference>
<keyword evidence="2" id="KW-0812">Transmembrane</keyword>
<feature type="transmembrane region" description="Helical" evidence="2">
    <location>
        <begin position="41"/>
        <end position="67"/>
    </location>
</feature>
<dbReference type="AlphaFoldDB" id="A0A1G9WIX6"/>
<evidence type="ECO:0000256" key="2">
    <source>
        <dbReference type="SAM" id="Phobius"/>
    </source>
</evidence>
<evidence type="ECO:0000256" key="1">
    <source>
        <dbReference type="ARBA" id="ARBA00006464"/>
    </source>
</evidence>
<gene>
    <name evidence="4" type="ORF">SAMN05192585_10632</name>
</gene>
<keyword evidence="2" id="KW-1133">Transmembrane helix</keyword>
<keyword evidence="4" id="KW-0808">Transferase</keyword>
<dbReference type="InterPro" id="IPR003362">
    <property type="entry name" value="Bact_transf"/>
</dbReference>
<dbReference type="RefSeq" id="WP_242871674.1">
    <property type="nucleotide sequence ID" value="NZ_FNID01000006.1"/>
</dbReference>
<evidence type="ECO:0000313" key="5">
    <source>
        <dbReference type="Proteomes" id="UP000199182"/>
    </source>
</evidence>
<feature type="domain" description="Bacterial sugar transferase" evidence="3">
    <location>
        <begin position="39"/>
        <end position="231"/>
    </location>
</feature>
<protein>
    <submittedName>
        <fullName evidence="4">Sugar transferase involved in LPS biosynthesis (Colanic, teichoic acid)</fullName>
    </submittedName>
</protein>
<comment type="similarity">
    <text evidence="1">Belongs to the bacterial sugar transferase family.</text>
</comment>
<dbReference type="Proteomes" id="UP000199182">
    <property type="component" value="Unassembled WGS sequence"/>
</dbReference>
<keyword evidence="5" id="KW-1185">Reference proteome</keyword>
<evidence type="ECO:0000313" key="4">
    <source>
        <dbReference type="EMBL" id="SDM84488.1"/>
    </source>
</evidence>
<organism evidence="4 5">
    <name type="scientific">Acetanaerobacterium elongatum</name>
    <dbReference type="NCBI Taxonomy" id="258515"/>
    <lineage>
        <taxon>Bacteria</taxon>
        <taxon>Bacillati</taxon>
        <taxon>Bacillota</taxon>
        <taxon>Clostridia</taxon>
        <taxon>Eubacteriales</taxon>
        <taxon>Oscillospiraceae</taxon>
        <taxon>Acetanaerobacterium</taxon>
    </lineage>
</organism>
<dbReference type="EMBL" id="FNID01000006">
    <property type="protein sequence ID" value="SDM84488.1"/>
    <property type="molecule type" value="Genomic_DNA"/>
</dbReference>
<dbReference type="PANTHER" id="PTHR30576:SF0">
    <property type="entry name" value="UNDECAPRENYL-PHOSPHATE N-ACETYLGALACTOSAMINYL 1-PHOSPHATE TRANSFERASE-RELATED"/>
    <property type="match status" value="1"/>
</dbReference>
<dbReference type="Pfam" id="PF02397">
    <property type="entry name" value="Bac_transf"/>
    <property type="match status" value="1"/>
</dbReference>
<dbReference type="GO" id="GO:0016780">
    <property type="term" value="F:phosphotransferase activity, for other substituted phosphate groups"/>
    <property type="evidence" value="ECO:0007669"/>
    <property type="project" value="TreeGrafter"/>
</dbReference>
<proteinExistence type="inferred from homology"/>